<dbReference type="HOGENOM" id="CLU_3298092_0_0_12"/>
<evidence type="ECO:0000313" key="2">
    <source>
        <dbReference type="Proteomes" id="UP000008212"/>
    </source>
</evidence>
<dbReference type="PaxDb" id="243275-TDE_0511"/>
<proteinExistence type="predicted"/>
<dbReference type="Proteomes" id="UP000008212">
    <property type="component" value="Chromosome"/>
</dbReference>
<accession>Q73QD2</accession>
<keyword evidence="2" id="KW-1185">Reference proteome</keyword>
<dbReference type="STRING" id="243275.TDE_0511"/>
<evidence type="ECO:0000313" key="1">
    <source>
        <dbReference type="EMBL" id="AAS11006.1"/>
    </source>
</evidence>
<name>Q73QD2_TREDE</name>
<sequence length="40" mass="4573">MASYKLKILEIRNSKAHIQCSGILIVDGYAELYEQEKFGL</sequence>
<gene>
    <name evidence="1" type="ordered locus">TDE_0511</name>
</gene>
<dbReference type="PATRIC" id="fig|243275.7.peg.497"/>
<organism evidence="1 2">
    <name type="scientific">Treponema denticola (strain ATCC 35405 / DSM 14222 / CIP 103919 / JCM 8153 / KCTC 15104)</name>
    <dbReference type="NCBI Taxonomy" id="243275"/>
    <lineage>
        <taxon>Bacteria</taxon>
        <taxon>Pseudomonadati</taxon>
        <taxon>Spirochaetota</taxon>
        <taxon>Spirochaetia</taxon>
        <taxon>Spirochaetales</taxon>
        <taxon>Treponemataceae</taxon>
        <taxon>Treponema</taxon>
    </lineage>
</organism>
<dbReference type="AlphaFoldDB" id="Q73QD2"/>
<reference evidence="1 2" key="1">
    <citation type="journal article" date="2004" name="Proc. Natl. Acad. Sci. U.S.A.">
        <title>Comparison of the genome of the oral pathogen Treponema denticola with other spirochete genomes.</title>
        <authorList>
            <person name="Seshadri R."/>
            <person name="Myers G.S."/>
            <person name="Tettelin H."/>
            <person name="Eisen J.A."/>
            <person name="Heidelberg J.F."/>
            <person name="Dodson R.J."/>
            <person name="Davidsen T.M."/>
            <person name="DeBoy R.T."/>
            <person name="Fouts D.E."/>
            <person name="Haft D.H."/>
            <person name="Selengut J."/>
            <person name="Ren Q."/>
            <person name="Brinkac L.M."/>
            <person name="Madupu R."/>
            <person name="Kolonay J."/>
            <person name="Durkin S.A."/>
            <person name="Daugherty S.C."/>
            <person name="Shetty J."/>
            <person name="Shvartsbeyn A."/>
            <person name="Gebregeorgis E."/>
            <person name="Geer K."/>
            <person name="Tsegaye G."/>
            <person name="Malek J."/>
            <person name="Ayodeji B."/>
            <person name="Shatsman S."/>
            <person name="McLeod M.P."/>
            <person name="Smajs D."/>
            <person name="Howell J.K."/>
            <person name="Pal S."/>
            <person name="Amin A."/>
            <person name="Vashisth P."/>
            <person name="McNeill T.Z."/>
            <person name="Xiang Q."/>
            <person name="Sodergren E."/>
            <person name="Baca E."/>
            <person name="Weinstock G.M."/>
            <person name="Norris S.J."/>
            <person name="Fraser C.M."/>
            <person name="Paulsen I.T."/>
        </authorList>
    </citation>
    <scope>NUCLEOTIDE SEQUENCE [LARGE SCALE GENOMIC DNA]</scope>
    <source>
        <strain evidence="2">ATCC 35405 / DSM 14222 / CIP 103919 / JCM 8153 / KCTC 15104</strain>
    </source>
</reference>
<dbReference type="EMBL" id="AE017226">
    <property type="protein sequence ID" value="AAS11006.1"/>
    <property type="molecule type" value="Genomic_DNA"/>
</dbReference>
<dbReference type="OrthoDB" id="9896611at2"/>
<dbReference type="KEGG" id="tde:TDE_0511"/>
<protein>
    <submittedName>
        <fullName evidence="1">Uncharacterized protein</fullName>
    </submittedName>
</protein>